<evidence type="ECO:0000256" key="1">
    <source>
        <dbReference type="SAM" id="MobiDB-lite"/>
    </source>
</evidence>
<feature type="compositionally biased region" description="Basic and acidic residues" evidence="1">
    <location>
        <begin position="153"/>
        <end position="166"/>
    </location>
</feature>
<evidence type="ECO:0000313" key="3">
    <source>
        <dbReference type="Proteomes" id="UP000192257"/>
    </source>
</evidence>
<organism evidence="2 3">
    <name type="scientific">Trypanosoma theileri</name>
    <dbReference type="NCBI Taxonomy" id="67003"/>
    <lineage>
        <taxon>Eukaryota</taxon>
        <taxon>Discoba</taxon>
        <taxon>Euglenozoa</taxon>
        <taxon>Kinetoplastea</taxon>
        <taxon>Metakinetoplastina</taxon>
        <taxon>Trypanosomatida</taxon>
        <taxon>Trypanosomatidae</taxon>
        <taxon>Trypanosoma</taxon>
    </lineage>
</organism>
<dbReference type="OrthoDB" id="252407at2759"/>
<dbReference type="VEuPathDB" id="TriTrypDB:TM35_000631130"/>
<dbReference type="AlphaFoldDB" id="A0A1X0NGN6"/>
<comment type="caution">
    <text evidence="2">The sequence shown here is derived from an EMBL/GenBank/DDBJ whole genome shotgun (WGS) entry which is preliminary data.</text>
</comment>
<dbReference type="GeneID" id="39990808"/>
<sequence length="166" mass="17796">MTVHGGRGAASASLVIRKQRTGEVLLEVTVPSYSPSSSSSRVPSTAEGKESSLFSDAFTFIAEAQAKTYDFFGRNMVKESGTISTADTTVTRARRENYVDAMMSCDAPSSSFLDSAEWEGDGTNDKSVSSGEGNADEENGDYGSEFYSSTTPHSHEVDPPAKRPRK</sequence>
<keyword evidence="3" id="KW-1185">Reference proteome</keyword>
<evidence type="ECO:0000313" key="2">
    <source>
        <dbReference type="EMBL" id="ORC83613.1"/>
    </source>
</evidence>
<dbReference type="Proteomes" id="UP000192257">
    <property type="component" value="Unassembled WGS sequence"/>
</dbReference>
<accession>A0A1X0NGN6</accession>
<name>A0A1X0NGN6_9TRYP</name>
<feature type="region of interest" description="Disordered" evidence="1">
    <location>
        <begin position="109"/>
        <end position="166"/>
    </location>
</feature>
<dbReference type="EMBL" id="NBCO01000063">
    <property type="protein sequence ID" value="ORC83613.1"/>
    <property type="molecule type" value="Genomic_DNA"/>
</dbReference>
<gene>
    <name evidence="2" type="ORF">TM35_000631130</name>
</gene>
<protein>
    <submittedName>
        <fullName evidence="2">Uncharacterized protein</fullName>
    </submittedName>
</protein>
<proteinExistence type="predicted"/>
<dbReference type="RefSeq" id="XP_028877679.1">
    <property type="nucleotide sequence ID" value="XM_029031028.1"/>
</dbReference>
<reference evidence="2 3" key="1">
    <citation type="submission" date="2017-03" db="EMBL/GenBank/DDBJ databases">
        <title>An alternative strategy for trypanosome survival in the mammalian bloodstream revealed through genome and transcriptome analysis of the ubiquitous bovine parasite Trypanosoma (Megatrypanum) theileri.</title>
        <authorList>
            <person name="Kelly S."/>
            <person name="Ivens A."/>
            <person name="Mott A."/>
            <person name="O'Neill E."/>
            <person name="Emms D."/>
            <person name="Macleod O."/>
            <person name="Voorheis P."/>
            <person name="Matthews J."/>
            <person name="Matthews K."/>
            <person name="Carrington M."/>
        </authorList>
    </citation>
    <scope>NUCLEOTIDE SEQUENCE [LARGE SCALE GENOMIC DNA]</scope>
    <source>
        <strain evidence="2">Edinburgh</strain>
    </source>
</reference>